<comment type="subcellular location">
    <subcellularLocation>
        <location evidence="1">Nucleus</location>
    </subcellularLocation>
</comment>
<name>A0AAW0FT08_9APHY</name>
<dbReference type="GO" id="GO:0005634">
    <property type="term" value="C:nucleus"/>
    <property type="evidence" value="ECO:0007669"/>
    <property type="project" value="UniProtKB-SubCell"/>
</dbReference>
<comment type="similarity">
    <text evidence="1">Belongs to the MET18/MMS19 family.</text>
</comment>
<protein>
    <recommendedName>
        <fullName evidence="1">MMS19 nucleotide excision repair protein</fullName>
    </recommendedName>
</protein>
<dbReference type="InterPro" id="IPR029240">
    <property type="entry name" value="MMS19_N"/>
</dbReference>
<keyword evidence="1" id="KW-0539">Nucleus</keyword>
<accession>A0AAW0FT08</accession>
<dbReference type="Proteomes" id="UP001385951">
    <property type="component" value="Unassembled WGS sequence"/>
</dbReference>
<comment type="function">
    <text evidence="1">Key component of the cytosolic iron-sulfur protein assembly (CIA) complex, a multiprotein complex that mediates the incorporation of iron-sulfur cluster into apoproteins specifically involved in DNA metabolism and genomic integrity. In the CIA complex, MMS19 acts as an adapter between early-acting CIA components and a subset of cellular target iron-sulfur proteins.</text>
</comment>
<organism evidence="3 4">
    <name type="scientific">Cerrena zonata</name>
    <dbReference type="NCBI Taxonomy" id="2478898"/>
    <lineage>
        <taxon>Eukaryota</taxon>
        <taxon>Fungi</taxon>
        <taxon>Dikarya</taxon>
        <taxon>Basidiomycota</taxon>
        <taxon>Agaricomycotina</taxon>
        <taxon>Agaricomycetes</taxon>
        <taxon>Polyporales</taxon>
        <taxon>Cerrenaceae</taxon>
        <taxon>Cerrena</taxon>
    </lineage>
</organism>
<dbReference type="AlphaFoldDB" id="A0AAW0FT08"/>
<evidence type="ECO:0000313" key="4">
    <source>
        <dbReference type="Proteomes" id="UP001385951"/>
    </source>
</evidence>
<dbReference type="PANTHER" id="PTHR12891">
    <property type="entry name" value="DNA REPAIR/TRANSCRIPTION PROTEIN MET18/MMS19"/>
    <property type="match status" value="1"/>
</dbReference>
<dbReference type="GO" id="GO:0097361">
    <property type="term" value="C:cytosolic [4Fe-4S] assembly targeting complex"/>
    <property type="evidence" value="ECO:0007669"/>
    <property type="project" value="UniProtKB-UniRule"/>
</dbReference>
<dbReference type="PANTHER" id="PTHR12891:SF0">
    <property type="entry name" value="MMS19 NUCLEOTIDE EXCISION REPAIR PROTEIN HOMOLOG"/>
    <property type="match status" value="1"/>
</dbReference>
<evidence type="ECO:0000256" key="1">
    <source>
        <dbReference type="RuleBase" id="RU367072"/>
    </source>
</evidence>
<sequence length="108" mass="12403">MASQESIHDIPMLINQFLATADDESLVYKRFSQELAQLIANGELSLLQFIQNLGSSLTSDNDLIRIKSVQCMTSTFQDLDKSKLSKQDIHVVLQFFIAKFDDKYQWEL</sequence>
<dbReference type="InterPro" id="IPR039920">
    <property type="entry name" value="MMS19"/>
</dbReference>
<keyword evidence="1" id="KW-0234">DNA repair</keyword>
<dbReference type="Pfam" id="PF14500">
    <property type="entry name" value="MMS19_N"/>
    <property type="match status" value="1"/>
</dbReference>
<comment type="caution">
    <text evidence="3">The sequence shown here is derived from an EMBL/GenBank/DDBJ whole genome shotgun (WGS) entry which is preliminary data.</text>
</comment>
<keyword evidence="1" id="KW-0227">DNA damage</keyword>
<feature type="domain" description="MMS19 N-terminal" evidence="2">
    <location>
        <begin position="50"/>
        <end position="103"/>
    </location>
</feature>
<evidence type="ECO:0000313" key="3">
    <source>
        <dbReference type="EMBL" id="KAK7684773.1"/>
    </source>
</evidence>
<gene>
    <name evidence="3" type="ORF">QCA50_012015</name>
</gene>
<evidence type="ECO:0000259" key="2">
    <source>
        <dbReference type="Pfam" id="PF14500"/>
    </source>
</evidence>
<dbReference type="GO" id="GO:0051604">
    <property type="term" value="P:protein maturation"/>
    <property type="evidence" value="ECO:0007669"/>
    <property type="project" value="UniProtKB-UniRule"/>
</dbReference>
<dbReference type="EMBL" id="JASBNA010000023">
    <property type="protein sequence ID" value="KAK7684773.1"/>
    <property type="molecule type" value="Genomic_DNA"/>
</dbReference>
<keyword evidence="4" id="KW-1185">Reference proteome</keyword>
<proteinExistence type="inferred from homology"/>
<reference evidence="3 4" key="1">
    <citation type="submission" date="2022-09" db="EMBL/GenBank/DDBJ databases">
        <authorList>
            <person name="Palmer J.M."/>
        </authorList>
    </citation>
    <scope>NUCLEOTIDE SEQUENCE [LARGE SCALE GENOMIC DNA]</scope>
    <source>
        <strain evidence="3 4">DSM 7382</strain>
    </source>
</reference>
<dbReference type="GO" id="GO:0006281">
    <property type="term" value="P:DNA repair"/>
    <property type="evidence" value="ECO:0007669"/>
    <property type="project" value="UniProtKB-UniRule"/>
</dbReference>
<dbReference type="GO" id="GO:0016226">
    <property type="term" value="P:iron-sulfur cluster assembly"/>
    <property type="evidence" value="ECO:0007669"/>
    <property type="project" value="UniProtKB-UniRule"/>
</dbReference>